<reference evidence="2 3" key="1">
    <citation type="submission" date="2020-08" db="EMBL/GenBank/DDBJ databases">
        <title>Genome public.</title>
        <authorList>
            <person name="Liu C."/>
            <person name="Sun Q."/>
        </authorList>
    </citation>
    <scope>NUCLEOTIDE SEQUENCE [LARGE SCALE GENOMIC DNA]</scope>
    <source>
        <strain evidence="2 3">NSJ-9</strain>
    </source>
</reference>
<feature type="transmembrane region" description="Helical" evidence="1">
    <location>
        <begin position="6"/>
        <end position="24"/>
    </location>
</feature>
<proteinExistence type="predicted"/>
<dbReference type="RefSeq" id="WP_186854434.1">
    <property type="nucleotide sequence ID" value="NZ_JACOPG010000003.1"/>
</dbReference>
<dbReference type="Proteomes" id="UP000643810">
    <property type="component" value="Unassembled WGS sequence"/>
</dbReference>
<keyword evidence="1" id="KW-0472">Membrane</keyword>
<comment type="caution">
    <text evidence="2">The sequence shown here is derived from an EMBL/GenBank/DDBJ whole genome shotgun (WGS) entry which is preliminary data.</text>
</comment>
<sequence length="115" mass="12778">MSVALRILLLIGALAMLMFVVKSIRKSRIQMKDALVWMLIALLIAIFGIFPSVPMWIAGILGIDSAANMVFLIFIAILLLCIFSLALRVSMLEDKCTTLAGEIAIRTHQEEDEEK</sequence>
<dbReference type="Pfam" id="PF10066">
    <property type="entry name" value="DUF2304"/>
    <property type="match status" value="1"/>
</dbReference>
<keyword evidence="3" id="KW-1185">Reference proteome</keyword>
<gene>
    <name evidence="2" type="ORF">H8R94_08755</name>
</gene>
<dbReference type="InterPro" id="IPR019277">
    <property type="entry name" value="DUF2304"/>
</dbReference>
<protein>
    <submittedName>
        <fullName evidence="2">DUF2304 domain-containing protein</fullName>
    </submittedName>
</protein>
<organism evidence="2 3">
    <name type="scientific">Roseburia lenta</name>
    <dbReference type="NCBI Taxonomy" id="2763061"/>
    <lineage>
        <taxon>Bacteria</taxon>
        <taxon>Bacillati</taxon>
        <taxon>Bacillota</taxon>
        <taxon>Clostridia</taxon>
        <taxon>Lachnospirales</taxon>
        <taxon>Lachnospiraceae</taxon>
        <taxon>Roseburia</taxon>
    </lineage>
</organism>
<evidence type="ECO:0000313" key="3">
    <source>
        <dbReference type="Proteomes" id="UP000643810"/>
    </source>
</evidence>
<evidence type="ECO:0000256" key="1">
    <source>
        <dbReference type="SAM" id="Phobius"/>
    </source>
</evidence>
<feature type="transmembrane region" description="Helical" evidence="1">
    <location>
        <begin position="69"/>
        <end position="87"/>
    </location>
</feature>
<keyword evidence="1" id="KW-0812">Transmembrane</keyword>
<keyword evidence="1" id="KW-1133">Transmembrane helix</keyword>
<dbReference type="EMBL" id="JACOPG010000003">
    <property type="protein sequence ID" value="MBC5686685.1"/>
    <property type="molecule type" value="Genomic_DNA"/>
</dbReference>
<feature type="transmembrane region" description="Helical" evidence="1">
    <location>
        <begin position="36"/>
        <end position="63"/>
    </location>
</feature>
<accession>A0ABR7GGV2</accession>
<name>A0ABR7GGV2_9FIRM</name>
<evidence type="ECO:0000313" key="2">
    <source>
        <dbReference type="EMBL" id="MBC5686685.1"/>
    </source>
</evidence>